<reference evidence="2 3" key="1">
    <citation type="journal article" date="2016" name="Nat. Commun.">
        <title>Ectomycorrhizal ecology is imprinted in the genome of the dominant symbiotic fungus Cenococcum geophilum.</title>
        <authorList>
            <consortium name="DOE Joint Genome Institute"/>
            <person name="Peter M."/>
            <person name="Kohler A."/>
            <person name="Ohm R.A."/>
            <person name="Kuo A."/>
            <person name="Krutzmann J."/>
            <person name="Morin E."/>
            <person name="Arend M."/>
            <person name="Barry K.W."/>
            <person name="Binder M."/>
            <person name="Choi C."/>
            <person name="Clum A."/>
            <person name="Copeland A."/>
            <person name="Grisel N."/>
            <person name="Haridas S."/>
            <person name="Kipfer T."/>
            <person name="LaButti K."/>
            <person name="Lindquist E."/>
            <person name="Lipzen A."/>
            <person name="Maire R."/>
            <person name="Meier B."/>
            <person name="Mihaltcheva S."/>
            <person name="Molinier V."/>
            <person name="Murat C."/>
            <person name="Poggeler S."/>
            <person name="Quandt C.A."/>
            <person name="Sperisen C."/>
            <person name="Tritt A."/>
            <person name="Tisserant E."/>
            <person name="Crous P.W."/>
            <person name="Henrissat B."/>
            <person name="Nehls U."/>
            <person name="Egli S."/>
            <person name="Spatafora J.W."/>
            <person name="Grigoriev I.V."/>
            <person name="Martin F.M."/>
        </authorList>
    </citation>
    <scope>NUCLEOTIDE SEQUENCE [LARGE SCALE GENOMIC DNA]</scope>
    <source>
        <strain evidence="2 3">CBS 459.81</strain>
    </source>
</reference>
<keyword evidence="3" id="KW-1185">Reference proteome</keyword>
<proteinExistence type="predicted"/>
<dbReference type="AlphaFoldDB" id="A0A8E2EBZ4"/>
<feature type="transmembrane region" description="Helical" evidence="1">
    <location>
        <begin position="24"/>
        <end position="45"/>
    </location>
</feature>
<feature type="transmembrane region" description="Helical" evidence="1">
    <location>
        <begin position="103"/>
        <end position="127"/>
    </location>
</feature>
<evidence type="ECO:0000313" key="3">
    <source>
        <dbReference type="Proteomes" id="UP000250266"/>
    </source>
</evidence>
<accession>A0A8E2EBZ4</accession>
<dbReference type="OrthoDB" id="10327804at2759"/>
<evidence type="ECO:0000256" key="1">
    <source>
        <dbReference type="SAM" id="Phobius"/>
    </source>
</evidence>
<protein>
    <submittedName>
        <fullName evidence="2">Uncharacterized protein</fullName>
    </submittedName>
</protein>
<feature type="transmembrane region" description="Helical" evidence="1">
    <location>
        <begin position="52"/>
        <end position="70"/>
    </location>
</feature>
<keyword evidence="1" id="KW-0812">Transmembrane</keyword>
<keyword evidence="1" id="KW-1133">Transmembrane helix</keyword>
<dbReference type="Proteomes" id="UP000250266">
    <property type="component" value="Unassembled WGS sequence"/>
</dbReference>
<keyword evidence="1" id="KW-0472">Membrane</keyword>
<feature type="transmembrane region" description="Helical" evidence="1">
    <location>
        <begin position="296"/>
        <end position="317"/>
    </location>
</feature>
<organism evidence="2 3">
    <name type="scientific">Lepidopterella palustris CBS 459.81</name>
    <dbReference type="NCBI Taxonomy" id="1314670"/>
    <lineage>
        <taxon>Eukaryota</taxon>
        <taxon>Fungi</taxon>
        <taxon>Dikarya</taxon>
        <taxon>Ascomycota</taxon>
        <taxon>Pezizomycotina</taxon>
        <taxon>Dothideomycetes</taxon>
        <taxon>Pleosporomycetidae</taxon>
        <taxon>Mytilinidiales</taxon>
        <taxon>Argynnaceae</taxon>
        <taxon>Lepidopterella</taxon>
    </lineage>
</organism>
<sequence>MNNLTRHDRWAHTPIPHSLQNPPAFRVFEIVNIIIGASFILLCTLNSLRNQRLTYGFLFLLNSLLCYWMETIGDWGQHLVYSPRFWRHSMLDWLPYKSPNDPAFVPFAYAVYWTAHSIMLMQLAPILQRYWRQLTILQCVLIISLPLNYAFDISVEGLCTYLGYWTYDPGFGPVIHWPGGGRQPLTWPILLMSGWPNLVAYWGGKPPLKNLNIIERWFKLDTWTEPNPAYVAAVRDETDSEDYSETSPLLSGAGVNDIKKATAWWGKWSTRDAHDAKLEYKVKDTVPRWRYELARFGAWFIVFQVSFFVTLVVPLVLRRIASGHDSEYVP</sequence>
<evidence type="ECO:0000313" key="2">
    <source>
        <dbReference type="EMBL" id="OCK81053.1"/>
    </source>
</evidence>
<dbReference type="EMBL" id="KV744935">
    <property type="protein sequence ID" value="OCK81053.1"/>
    <property type="molecule type" value="Genomic_DNA"/>
</dbReference>
<name>A0A8E2EBZ4_9PEZI</name>
<gene>
    <name evidence="2" type="ORF">K432DRAFT_404150</name>
</gene>